<dbReference type="InterPro" id="IPR050627">
    <property type="entry name" value="Nitroreductase/BluB"/>
</dbReference>
<comment type="caution">
    <text evidence="5">The sequence shown here is derived from an EMBL/GenBank/DDBJ whole genome shotgun (WGS) entry which is preliminary data.</text>
</comment>
<dbReference type="EMBL" id="JACLYU010000006">
    <property type="protein sequence ID" value="MBM6699640.1"/>
    <property type="molecule type" value="Genomic_DNA"/>
</dbReference>
<evidence type="ECO:0000313" key="6">
    <source>
        <dbReference type="Proteomes" id="UP000718821"/>
    </source>
</evidence>
<dbReference type="Pfam" id="PF00881">
    <property type="entry name" value="Nitroreductase"/>
    <property type="match status" value="1"/>
</dbReference>
<keyword evidence="3" id="KW-0560">Oxidoreductase</keyword>
<keyword evidence="6" id="KW-1185">Reference proteome</keyword>
<dbReference type="InterPro" id="IPR029479">
    <property type="entry name" value="Nitroreductase"/>
</dbReference>
<proteinExistence type="predicted"/>
<dbReference type="Proteomes" id="UP000718821">
    <property type="component" value="Unassembled WGS sequence"/>
</dbReference>
<feature type="domain" description="Nitroreductase" evidence="4">
    <location>
        <begin position="170"/>
        <end position="313"/>
    </location>
</feature>
<evidence type="ECO:0000256" key="3">
    <source>
        <dbReference type="ARBA" id="ARBA00023002"/>
    </source>
</evidence>
<reference evidence="5" key="1">
    <citation type="submission" date="2020-08" db="EMBL/GenBank/DDBJ databases">
        <authorList>
            <person name="Cejkova D."/>
            <person name="Kubasova T."/>
            <person name="Jahodarova E."/>
            <person name="Rychlik I."/>
        </authorList>
    </citation>
    <scope>NUCLEOTIDE SEQUENCE</scope>
    <source>
        <strain evidence="5">An836</strain>
    </source>
</reference>
<keyword evidence="1" id="KW-0285">Flavoprotein</keyword>
<evidence type="ECO:0000259" key="4">
    <source>
        <dbReference type="Pfam" id="PF00881"/>
    </source>
</evidence>
<dbReference type="RefSeq" id="WP_204468549.1">
    <property type="nucleotide sequence ID" value="NZ_JACLYU010000006.1"/>
</dbReference>
<name>A0A938WVP0_9BIFI</name>
<evidence type="ECO:0000313" key="5">
    <source>
        <dbReference type="EMBL" id="MBM6699640.1"/>
    </source>
</evidence>
<dbReference type="AlphaFoldDB" id="A0A938WVP0"/>
<dbReference type="Gene3D" id="3.40.109.10">
    <property type="entry name" value="NADH Oxidase"/>
    <property type="match status" value="1"/>
</dbReference>
<reference evidence="5" key="2">
    <citation type="journal article" date="2021" name="Sci. Rep.">
        <title>The distribution of antibiotic resistance genes in chicken gut microbiota commensals.</title>
        <authorList>
            <person name="Juricova H."/>
            <person name="Matiasovicova J."/>
            <person name="Kubasova T."/>
            <person name="Cejkova D."/>
            <person name="Rychlik I."/>
        </authorList>
    </citation>
    <scope>NUCLEOTIDE SEQUENCE</scope>
    <source>
        <strain evidence="5">An836</strain>
    </source>
</reference>
<accession>A0A938WVP0</accession>
<sequence>MGIKTTIRHIVPDGLYQWMKKQRSGVKLRTFLSRQRRQFMRTAALPGNEGEAQLEALLQYHAHEIEKGLSHNDFRAGFGRRAMWFLADILARWEKHGYSWNDFGVRQALSVLRQYKEKHAELGVPLPDFFQQLMGRWTDRIDTADLNASGAALFEYQRPSEHRSYSQVLMDRVSLRNYSSEPVDEQLLVKAGTLAMRAPSVCNRQSARLYVITDSKILEQAMDMQAGMYGYAKPPALLMVTSKISTFVDVTERNEPYIDGGLYSMALLGALEELDLAACPLNTMFEKRRENGVRSILNLPDDEVLIMFIAVGHKPERTLHPKSLRRSPEDIITCIR</sequence>
<dbReference type="PANTHER" id="PTHR23026:SF90">
    <property type="entry name" value="IODOTYROSINE DEIODINASE 1"/>
    <property type="match status" value="1"/>
</dbReference>
<dbReference type="GO" id="GO:0016491">
    <property type="term" value="F:oxidoreductase activity"/>
    <property type="evidence" value="ECO:0007669"/>
    <property type="project" value="UniProtKB-KW"/>
</dbReference>
<gene>
    <name evidence="5" type="ORF">H7U32_04790</name>
</gene>
<organism evidence="5 6">
    <name type="scientific">Bifidobacterium pullorum subsp. saeculare</name>
    <dbReference type="NCBI Taxonomy" id="78257"/>
    <lineage>
        <taxon>Bacteria</taxon>
        <taxon>Bacillati</taxon>
        <taxon>Actinomycetota</taxon>
        <taxon>Actinomycetes</taxon>
        <taxon>Bifidobacteriales</taxon>
        <taxon>Bifidobacteriaceae</taxon>
        <taxon>Bifidobacterium</taxon>
    </lineage>
</organism>
<dbReference type="InterPro" id="IPR000415">
    <property type="entry name" value="Nitroreductase-like"/>
</dbReference>
<keyword evidence="2" id="KW-0288">FMN</keyword>
<evidence type="ECO:0000256" key="1">
    <source>
        <dbReference type="ARBA" id="ARBA00022630"/>
    </source>
</evidence>
<evidence type="ECO:0000256" key="2">
    <source>
        <dbReference type="ARBA" id="ARBA00022643"/>
    </source>
</evidence>
<protein>
    <submittedName>
        <fullName evidence="5">Nitroreductase family protein</fullName>
    </submittedName>
</protein>
<dbReference type="PANTHER" id="PTHR23026">
    <property type="entry name" value="NADPH NITROREDUCTASE"/>
    <property type="match status" value="1"/>
</dbReference>
<dbReference type="SUPFAM" id="SSF55469">
    <property type="entry name" value="FMN-dependent nitroreductase-like"/>
    <property type="match status" value="1"/>
</dbReference>